<organism evidence="14 15">
    <name type="scientific">Paramarasmius palmivorus</name>
    <dbReference type="NCBI Taxonomy" id="297713"/>
    <lineage>
        <taxon>Eukaryota</taxon>
        <taxon>Fungi</taxon>
        <taxon>Dikarya</taxon>
        <taxon>Basidiomycota</taxon>
        <taxon>Agaricomycotina</taxon>
        <taxon>Agaricomycetes</taxon>
        <taxon>Agaricomycetidae</taxon>
        <taxon>Agaricales</taxon>
        <taxon>Marasmiineae</taxon>
        <taxon>Marasmiaceae</taxon>
        <taxon>Paramarasmius</taxon>
    </lineage>
</organism>
<evidence type="ECO:0000256" key="3">
    <source>
        <dbReference type="ARBA" id="ARBA00022618"/>
    </source>
</evidence>
<comment type="similarity">
    <text evidence="1 10">Belongs to the NDC80/HEC1 family.</text>
</comment>
<dbReference type="AlphaFoldDB" id="A0AAW0DWB7"/>
<evidence type="ECO:0000256" key="7">
    <source>
        <dbReference type="ARBA" id="ARBA00023242"/>
    </source>
</evidence>
<evidence type="ECO:0000313" key="15">
    <source>
        <dbReference type="Proteomes" id="UP001383192"/>
    </source>
</evidence>
<dbReference type="Gene3D" id="1.10.418.30">
    <property type="entry name" value="Ncd80 complex, Ncd80 subunit"/>
    <property type="match status" value="1"/>
</dbReference>
<evidence type="ECO:0000256" key="9">
    <source>
        <dbReference type="ARBA" id="ARBA00023328"/>
    </source>
</evidence>
<evidence type="ECO:0000256" key="12">
    <source>
        <dbReference type="SAM" id="MobiDB-lite"/>
    </source>
</evidence>
<keyword evidence="3 10" id="KW-0132">Cell division</keyword>
<dbReference type="Pfam" id="PF03801">
    <property type="entry name" value="Ndc80_HEC"/>
    <property type="match status" value="1"/>
</dbReference>
<dbReference type="GO" id="GO:0005634">
    <property type="term" value="C:nucleus"/>
    <property type="evidence" value="ECO:0007669"/>
    <property type="project" value="UniProtKB-SubCell"/>
</dbReference>
<comment type="subunit">
    <text evidence="10">Component of the NDC80 complex.</text>
</comment>
<evidence type="ECO:0000256" key="1">
    <source>
        <dbReference type="ARBA" id="ARBA00007050"/>
    </source>
</evidence>
<evidence type="ECO:0000256" key="2">
    <source>
        <dbReference type="ARBA" id="ARBA00022454"/>
    </source>
</evidence>
<evidence type="ECO:0000259" key="13">
    <source>
        <dbReference type="Pfam" id="PF03801"/>
    </source>
</evidence>
<evidence type="ECO:0000313" key="14">
    <source>
        <dbReference type="EMBL" id="KAK7056213.1"/>
    </source>
</evidence>
<protein>
    <recommendedName>
        <fullName evidence="10">Kinetochore protein NDC80</fullName>
    </recommendedName>
</protein>
<dbReference type="GO" id="GO:0051315">
    <property type="term" value="P:attachment of mitotic spindle microtubules to kinetochore"/>
    <property type="evidence" value="ECO:0007669"/>
    <property type="project" value="UniProtKB-UniRule"/>
</dbReference>
<name>A0AAW0DWB7_9AGAR</name>
<feature type="domain" description="Kinetochore protein Ndc80 CH" evidence="13">
    <location>
        <begin position="98"/>
        <end position="225"/>
    </location>
</feature>
<evidence type="ECO:0000256" key="6">
    <source>
        <dbReference type="ARBA" id="ARBA00023054"/>
    </source>
</evidence>
<evidence type="ECO:0000256" key="11">
    <source>
        <dbReference type="SAM" id="Coils"/>
    </source>
</evidence>
<dbReference type="InterPro" id="IPR005550">
    <property type="entry name" value="Kinetochore_Ndc80"/>
</dbReference>
<keyword evidence="5 10" id="KW-0995">Kinetochore</keyword>
<feature type="coiled-coil region" evidence="11">
    <location>
        <begin position="280"/>
        <end position="314"/>
    </location>
</feature>
<sequence>MDARRRSVLPSGSSIPQPATVRKPAPTPNASSRMSLSGPALRAPYPVPPSTNPRQSMFRSQNVNPLLQSASKPNLGRTPGPMPNSARRGSIWAGGLPSSQPSSQSMIKDPRPLRDRNFQARERQDILSFLQGAGLDITMPRLTNIQGKDYRAIFEYLVQCLDSSYPIEAQNKFEDLFVPALKALRYPYVNQLDNKWLAAPASMHSWPSLLGVLHWLVELCKMRETYLSSGHPTLQNTANIPEEFDDPMDHRALAFEYYEQAYTTWLDHVDDFVEANQHIEDRYARKNERAQQDLDDLTTQLHEAMTELKKLNQSPAPIAKIADENRLLLGDSEKFRKILQQYEARRQKLIDGINTEKAELVRHDEELSRLKGELDRLQNIVREQNLSQEEASRMTTDHESLSRNLDDLRQKIAETHRTVMTLEVNVTNRTTSAEEALDAYTNLLSTLNLFPPLPHPHENVDLTMELNSAASDPRQLLIGSDIRKVVKPTLNHVAESKRTERAEVESERIKVDNELDKMILECENLDDEITQEERKVLTVNEQAEDLHNAAQQEAHVASQEIEKLDKELNHARTTALASGMGVKSRLESLRFDYREQVAKVARLKDETIRAIIKNSHEIAMFKDEVSRHLQDLREFAETES</sequence>
<proteinExistence type="inferred from homology"/>
<evidence type="ECO:0000256" key="5">
    <source>
        <dbReference type="ARBA" id="ARBA00022838"/>
    </source>
</evidence>
<evidence type="ECO:0000256" key="4">
    <source>
        <dbReference type="ARBA" id="ARBA00022776"/>
    </source>
</evidence>
<gene>
    <name evidence="14" type="primary">NDC80</name>
    <name evidence="14" type="ORF">VNI00_002765</name>
</gene>
<keyword evidence="7 10" id="KW-0539">Nucleus</keyword>
<evidence type="ECO:0000256" key="10">
    <source>
        <dbReference type="RuleBase" id="RU368072"/>
    </source>
</evidence>
<dbReference type="GO" id="GO:0031262">
    <property type="term" value="C:Ndc80 complex"/>
    <property type="evidence" value="ECO:0007669"/>
    <property type="project" value="UniProtKB-UniRule"/>
</dbReference>
<comment type="function">
    <text evidence="10">Acts as a component of the essential kinetochore-associated NDC80 complex, which is required for chromosome segregation and spindle checkpoint activity.</text>
</comment>
<dbReference type="GO" id="GO:0051301">
    <property type="term" value="P:cell division"/>
    <property type="evidence" value="ECO:0007669"/>
    <property type="project" value="UniProtKB-UniRule"/>
</dbReference>
<keyword evidence="8 10" id="KW-0131">Cell cycle</keyword>
<feature type="compositionally biased region" description="Polar residues" evidence="12">
    <location>
        <begin position="52"/>
        <end position="72"/>
    </location>
</feature>
<dbReference type="PANTHER" id="PTHR10643">
    <property type="entry name" value="KINETOCHORE PROTEIN NDC80"/>
    <property type="match status" value="1"/>
</dbReference>
<keyword evidence="4 10" id="KW-0498">Mitosis</keyword>
<dbReference type="PANTHER" id="PTHR10643:SF2">
    <property type="entry name" value="KINETOCHORE PROTEIN NDC80 HOMOLOG"/>
    <property type="match status" value="1"/>
</dbReference>
<comment type="subcellular location">
    <subcellularLocation>
        <location evidence="10">Chromosome</location>
        <location evidence="10">Centromere</location>
        <location evidence="10">Kinetochore</location>
    </subcellularLocation>
    <subcellularLocation>
        <location evidence="10">Nucleus</location>
    </subcellularLocation>
</comment>
<feature type="region of interest" description="Disordered" evidence="12">
    <location>
        <begin position="1"/>
        <end position="110"/>
    </location>
</feature>
<dbReference type="Proteomes" id="UP001383192">
    <property type="component" value="Unassembled WGS sequence"/>
</dbReference>
<accession>A0AAW0DWB7</accession>
<evidence type="ECO:0000256" key="8">
    <source>
        <dbReference type="ARBA" id="ARBA00023306"/>
    </source>
</evidence>
<dbReference type="EMBL" id="JAYKXP010000007">
    <property type="protein sequence ID" value="KAK7056213.1"/>
    <property type="molecule type" value="Genomic_DNA"/>
</dbReference>
<keyword evidence="9 10" id="KW-0137">Centromere</keyword>
<keyword evidence="6 11" id="KW-0175">Coiled coil</keyword>
<reference evidence="14 15" key="1">
    <citation type="submission" date="2024-01" db="EMBL/GenBank/DDBJ databases">
        <title>A draft genome for a cacao thread blight-causing isolate of Paramarasmius palmivorus.</title>
        <authorList>
            <person name="Baruah I.K."/>
            <person name="Bukari Y."/>
            <person name="Amoako-Attah I."/>
            <person name="Meinhardt L.W."/>
            <person name="Bailey B.A."/>
            <person name="Cohen S.P."/>
        </authorList>
    </citation>
    <scope>NUCLEOTIDE SEQUENCE [LARGE SCALE GENOMIC DNA]</scope>
    <source>
        <strain evidence="14 15">GH-12</strain>
    </source>
</reference>
<dbReference type="InterPro" id="IPR055260">
    <property type="entry name" value="Ndc80_CH"/>
</dbReference>
<dbReference type="InterPro" id="IPR038273">
    <property type="entry name" value="Ndc80_sf"/>
</dbReference>
<feature type="coiled-coil region" evidence="11">
    <location>
        <begin position="508"/>
        <end position="606"/>
    </location>
</feature>
<feature type="coiled-coil region" evidence="11">
    <location>
        <begin position="339"/>
        <end position="425"/>
    </location>
</feature>
<comment type="caution">
    <text evidence="14">The sequence shown here is derived from an EMBL/GenBank/DDBJ whole genome shotgun (WGS) entry which is preliminary data.</text>
</comment>
<keyword evidence="2 10" id="KW-0158">Chromosome</keyword>
<keyword evidence="15" id="KW-1185">Reference proteome</keyword>